<dbReference type="RefSeq" id="WP_377363210.1">
    <property type="nucleotide sequence ID" value="NZ_JBHRYN010000013.1"/>
</dbReference>
<name>A0ABV7WW35_9GAMM</name>
<keyword evidence="1" id="KW-0812">Transmembrane</keyword>
<protein>
    <submittedName>
        <fullName evidence="2">Uncharacterized protein</fullName>
    </submittedName>
</protein>
<proteinExistence type="predicted"/>
<feature type="transmembrane region" description="Helical" evidence="1">
    <location>
        <begin position="33"/>
        <end position="53"/>
    </location>
</feature>
<sequence>MNLLELICNFLVAIGIMYFASKRMFQNIELKQLMLFVVAAYIVLPIPTYGAAFHLIAFVTCLVKWGDTSGFEALAYVVGSFVAASLVGDFTAYVIQNGSLPHSLNEYFSDRSI</sequence>
<accession>A0ABV7WW35</accession>
<reference evidence="3" key="1">
    <citation type="journal article" date="2019" name="Int. J. Syst. Evol. Microbiol.">
        <title>The Global Catalogue of Microorganisms (GCM) 10K type strain sequencing project: providing services to taxonomists for standard genome sequencing and annotation.</title>
        <authorList>
            <consortium name="The Broad Institute Genomics Platform"/>
            <consortium name="The Broad Institute Genome Sequencing Center for Infectious Disease"/>
            <person name="Wu L."/>
            <person name="Ma J."/>
        </authorList>
    </citation>
    <scope>NUCLEOTIDE SEQUENCE [LARGE SCALE GENOMIC DNA]</scope>
    <source>
        <strain evidence="3">CECT 8288</strain>
    </source>
</reference>
<dbReference type="Proteomes" id="UP001595710">
    <property type="component" value="Unassembled WGS sequence"/>
</dbReference>
<evidence type="ECO:0000313" key="3">
    <source>
        <dbReference type="Proteomes" id="UP001595710"/>
    </source>
</evidence>
<feature type="transmembrane region" description="Helical" evidence="1">
    <location>
        <begin position="6"/>
        <end position="21"/>
    </location>
</feature>
<evidence type="ECO:0000256" key="1">
    <source>
        <dbReference type="SAM" id="Phobius"/>
    </source>
</evidence>
<keyword evidence="1" id="KW-1133">Transmembrane helix</keyword>
<keyword evidence="1" id="KW-0472">Membrane</keyword>
<evidence type="ECO:0000313" key="2">
    <source>
        <dbReference type="EMBL" id="MFC3702534.1"/>
    </source>
</evidence>
<organism evidence="2 3">
    <name type="scientific">Reinekea marina</name>
    <dbReference type="NCBI Taxonomy" id="1310421"/>
    <lineage>
        <taxon>Bacteria</taxon>
        <taxon>Pseudomonadati</taxon>
        <taxon>Pseudomonadota</taxon>
        <taxon>Gammaproteobacteria</taxon>
        <taxon>Oceanospirillales</taxon>
        <taxon>Saccharospirillaceae</taxon>
        <taxon>Reinekea</taxon>
    </lineage>
</organism>
<gene>
    <name evidence="2" type="ORF">ACFOND_12880</name>
</gene>
<feature type="transmembrane region" description="Helical" evidence="1">
    <location>
        <begin position="73"/>
        <end position="95"/>
    </location>
</feature>
<dbReference type="EMBL" id="JBHRYN010000013">
    <property type="protein sequence ID" value="MFC3702534.1"/>
    <property type="molecule type" value="Genomic_DNA"/>
</dbReference>
<keyword evidence="3" id="KW-1185">Reference proteome</keyword>
<comment type="caution">
    <text evidence="2">The sequence shown here is derived from an EMBL/GenBank/DDBJ whole genome shotgun (WGS) entry which is preliminary data.</text>
</comment>